<accession>A0A0A9EM03</accession>
<evidence type="ECO:0000256" key="1">
    <source>
        <dbReference type="SAM" id="Phobius"/>
    </source>
</evidence>
<sequence>MYCMMCLRCSCVDVVILLCFDSLTIYYSYPHLYVSSLYMLLL</sequence>
<keyword evidence="1" id="KW-1133">Transmembrane helix</keyword>
<proteinExistence type="predicted"/>
<reference evidence="2" key="1">
    <citation type="submission" date="2014-09" db="EMBL/GenBank/DDBJ databases">
        <authorList>
            <person name="Magalhaes I.L.F."/>
            <person name="Oliveira U."/>
            <person name="Santos F.R."/>
            <person name="Vidigal T.H.D.A."/>
            <person name="Brescovit A.D."/>
            <person name="Santos A.J."/>
        </authorList>
    </citation>
    <scope>NUCLEOTIDE SEQUENCE</scope>
    <source>
        <tissue evidence="2">Shoot tissue taken approximately 20 cm above the soil surface</tissue>
    </source>
</reference>
<protein>
    <submittedName>
        <fullName evidence="2">Uncharacterized protein</fullName>
    </submittedName>
</protein>
<keyword evidence="1" id="KW-0472">Membrane</keyword>
<evidence type="ECO:0000313" key="2">
    <source>
        <dbReference type="EMBL" id="JAE01780.1"/>
    </source>
</evidence>
<reference evidence="2" key="2">
    <citation type="journal article" date="2015" name="Data Brief">
        <title>Shoot transcriptome of the giant reed, Arundo donax.</title>
        <authorList>
            <person name="Barrero R.A."/>
            <person name="Guerrero F.D."/>
            <person name="Moolhuijzen P."/>
            <person name="Goolsby J.A."/>
            <person name="Tidwell J."/>
            <person name="Bellgard S.E."/>
            <person name="Bellgard M.I."/>
        </authorList>
    </citation>
    <scope>NUCLEOTIDE SEQUENCE</scope>
    <source>
        <tissue evidence="2">Shoot tissue taken approximately 20 cm above the soil surface</tissue>
    </source>
</reference>
<feature type="transmembrane region" description="Helical" evidence="1">
    <location>
        <begin position="12"/>
        <end position="29"/>
    </location>
</feature>
<dbReference type="AlphaFoldDB" id="A0A0A9EM03"/>
<dbReference type="EMBL" id="GBRH01196116">
    <property type="protein sequence ID" value="JAE01780.1"/>
    <property type="molecule type" value="Transcribed_RNA"/>
</dbReference>
<name>A0A0A9EM03_ARUDO</name>
<organism evidence="2">
    <name type="scientific">Arundo donax</name>
    <name type="common">Giant reed</name>
    <name type="synonym">Donax arundinaceus</name>
    <dbReference type="NCBI Taxonomy" id="35708"/>
    <lineage>
        <taxon>Eukaryota</taxon>
        <taxon>Viridiplantae</taxon>
        <taxon>Streptophyta</taxon>
        <taxon>Embryophyta</taxon>
        <taxon>Tracheophyta</taxon>
        <taxon>Spermatophyta</taxon>
        <taxon>Magnoliopsida</taxon>
        <taxon>Liliopsida</taxon>
        <taxon>Poales</taxon>
        <taxon>Poaceae</taxon>
        <taxon>PACMAD clade</taxon>
        <taxon>Arundinoideae</taxon>
        <taxon>Arundineae</taxon>
        <taxon>Arundo</taxon>
    </lineage>
</organism>
<keyword evidence="1" id="KW-0812">Transmembrane</keyword>